<organism evidence="2 3">
    <name type="scientific">Cuscuta campestris</name>
    <dbReference type="NCBI Taxonomy" id="132261"/>
    <lineage>
        <taxon>Eukaryota</taxon>
        <taxon>Viridiplantae</taxon>
        <taxon>Streptophyta</taxon>
        <taxon>Embryophyta</taxon>
        <taxon>Tracheophyta</taxon>
        <taxon>Spermatophyta</taxon>
        <taxon>Magnoliopsida</taxon>
        <taxon>eudicotyledons</taxon>
        <taxon>Gunneridae</taxon>
        <taxon>Pentapetalae</taxon>
        <taxon>asterids</taxon>
        <taxon>lamiids</taxon>
        <taxon>Solanales</taxon>
        <taxon>Convolvulaceae</taxon>
        <taxon>Cuscuteae</taxon>
        <taxon>Cuscuta</taxon>
        <taxon>Cuscuta subgen. Grammica</taxon>
        <taxon>Cuscuta sect. Cleistogrammica</taxon>
    </lineage>
</organism>
<dbReference type="Proteomes" id="UP000595140">
    <property type="component" value="Unassembled WGS sequence"/>
</dbReference>
<feature type="compositionally biased region" description="Basic and acidic residues" evidence="1">
    <location>
        <begin position="11"/>
        <end position="22"/>
    </location>
</feature>
<gene>
    <name evidence="2" type="ORF">CCAM_LOCUS44933</name>
</gene>
<feature type="region of interest" description="Disordered" evidence="1">
    <location>
        <begin position="1"/>
        <end position="89"/>
    </location>
</feature>
<evidence type="ECO:0000256" key="1">
    <source>
        <dbReference type="SAM" id="MobiDB-lite"/>
    </source>
</evidence>
<dbReference type="EMBL" id="OOIL02006863">
    <property type="protein sequence ID" value="VFR03158.1"/>
    <property type="molecule type" value="Genomic_DNA"/>
</dbReference>
<feature type="compositionally biased region" description="Acidic residues" evidence="1">
    <location>
        <begin position="26"/>
        <end position="42"/>
    </location>
</feature>
<reference evidence="2 3" key="1">
    <citation type="submission" date="2018-04" db="EMBL/GenBank/DDBJ databases">
        <authorList>
            <person name="Vogel A."/>
        </authorList>
    </citation>
    <scope>NUCLEOTIDE SEQUENCE [LARGE SCALE GENOMIC DNA]</scope>
</reference>
<proteinExistence type="predicted"/>
<keyword evidence="3" id="KW-1185">Reference proteome</keyword>
<dbReference type="AlphaFoldDB" id="A0A484NSI1"/>
<dbReference type="OrthoDB" id="1109907at2759"/>
<protein>
    <submittedName>
        <fullName evidence="2">Uncharacterized protein</fullName>
    </submittedName>
</protein>
<evidence type="ECO:0000313" key="3">
    <source>
        <dbReference type="Proteomes" id="UP000595140"/>
    </source>
</evidence>
<accession>A0A484NSI1</accession>
<sequence length="462" mass="53090">MVDPSNFEGIPETKFEKEEDHVSNGQDDEEGDQSNLNEEEEIKDGKEDDGKEEDELVAVNMVDPSNFEGIPEEKEDDHVSNGQGDEEGDQYNLNEEEEIKDGSPPIQHYISNGQEEEEEKFTVHGEALEDEMTISDKIVHDVVEFYKSTENNVDEELGRGLREKKRSIHISSPYFANVHKKIKGESHGIVKKWWSSLIKAGGWLETLHMEEIMIYFMQMYNKKDSTYAILLECFQMLSEVNVTTDFPILGSGVTQIVEGRWNTCSKPWKDISCVYWLHNIFDHWVAIRAEFDRKCMVVFDSLQRITTMSKLEEVLSRMLKVFPVICHYASTFLQVRNTFLDSPLELKASAMSVEHDLGDYGKHQFKGGQKEAHNVIPKESYLELPRSFCTDNGISEGKMKIQMFGPAMSPNEGTMFLADLKMATNKFNNDLIDSKTRKKVPNVVYRWKCRSNQIITAKLFSK</sequence>
<name>A0A484NSI1_9ASTE</name>
<evidence type="ECO:0000313" key="2">
    <source>
        <dbReference type="EMBL" id="VFR03158.1"/>
    </source>
</evidence>